<name>U5QMB6_GLOK1</name>
<accession>U5QMB6</accession>
<reference evidence="2 3" key="1">
    <citation type="journal article" date="2013" name="PLoS ONE">
        <title>Cultivation and Complete Genome Sequencing of Gloeobacter kilaueensis sp. nov., from a Lava Cave in Kilauea Caldera, Hawai'i.</title>
        <authorList>
            <person name="Saw J.H."/>
            <person name="Schatz M."/>
            <person name="Brown M.V."/>
            <person name="Kunkel D.D."/>
            <person name="Foster J.S."/>
            <person name="Shick H."/>
            <person name="Christensen S."/>
            <person name="Hou S."/>
            <person name="Wan X."/>
            <person name="Donachie S.P."/>
        </authorList>
    </citation>
    <scope>NUCLEOTIDE SEQUENCE [LARGE SCALE GENOMIC DNA]</scope>
    <source>
        <strain evidence="3">JS</strain>
    </source>
</reference>
<sequence length="420" mass="44897">MDEENLFGEQQQNFAGDGFGNENEREYSASEGDEQEYSESGNGTDEEGHTEAGDGEQSYLVDDNNSYGQQYLESDGTDYDFSTDTQYGEQGAFIGNAALGFPNSDIWDNINFPSDQQPETDFESADNYGYSQQQDAYGFNPFDEEQNTGFASFSSSYNQYEDADGESALSGEESYGSLREQEIGNYGQVDNDSNDTGFDLPDNSWDEWNVSQGEQSLPVDPALLVAAGEQGYYSNGFEYGLDNGFENFNLQIVNQDKVRTGEVSYPTAADNRAGIAEGCDGMPSGVSNFVTASSETYTGLPEKADTQNGSTPTLLAGNDTGVGNKLSTKAGDLGGPISKPTTPANTGTSNPEVDGGYTDIKTKINKDGAHVNVDTCQSHPGGKTTVSISAGVDKDGSPEFSGGVFNSWGGARTDKSNCEQ</sequence>
<evidence type="ECO:0000313" key="2">
    <source>
        <dbReference type="EMBL" id="AGY60028.1"/>
    </source>
</evidence>
<feature type="region of interest" description="Disordered" evidence="1">
    <location>
        <begin position="379"/>
        <end position="420"/>
    </location>
</feature>
<feature type="compositionally biased region" description="Polar residues" evidence="1">
    <location>
        <begin position="379"/>
        <end position="388"/>
    </location>
</feature>
<dbReference type="EMBL" id="CP003587">
    <property type="protein sequence ID" value="AGY60028.1"/>
    <property type="molecule type" value="Genomic_DNA"/>
</dbReference>
<feature type="compositionally biased region" description="Polar residues" evidence="1">
    <location>
        <begin position="339"/>
        <end position="351"/>
    </location>
</feature>
<dbReference type="RefSeq" id="WP_023175347.1">
    <property type="nucleotide sequence ID" value="NC_022600.1"/>
</dbReference>
<feature type="region of interest" description="Disordered" evidence="1">
    <location>
        <begin position="301"/>
        <end position="358"/>
    </location>
</feature>
<organism evidence="2 3">
    <name type="scientific">Gloeobacter kilaueensis (strain ATCC BAA-2537 / CCAP 1431/1 / ULC 316 / JS1)</name>
    <dbReference type="NCBI Taxonomy" id="1183438"/>
    <lineage>
        <taxon>Bacteria</taxon>
        <taxon>Bacillati</taxon>
        <taxon>Cyanobacteriota</taxon>
        <taxon>Cyanophyceae</taxon>
        <taxon>Gloeobacterales</taxon>
        <taxon>Gloeobacteraceae</taxon>
        <taxon>Gloeobacter</taxon>
    </lineage>
</organism>
<keyword evidence="3" id="KW-1185">Reference proteome</keyword>
<dbReference type="KEGG" id="glj:GKIL_3782"/>
<protein>
    <submittedName>
        <fullName evidence="2">Uncharacterized protein</fullName>
    </submittedName>
</protein>
<evidence type="ECO:0000256" key="1">
    <source>
        <dbReference type="SAM" id="MobiDB-lite"/>
    </source>
</evidence>
<feature type="region of interest" description="Disordered" evidence="1">
    <location>
        <begin position="1"/>
        <end position="85"/>
    </location>
</feature>
<evidence type="ECO:0000313" key="3">
    <source>
        <dbReference type="Proteomes" id="UP000017396"/>
    </source>
</evidence>
<dbReference type="STRING" id="1183438.GKIL_3782"/>
<feature type="region of interest" description="Disordered" evidence="1">
    <location>
        <begin position="185"/>
        <end position="208"/>
    </location>
</feature>
<dbReference type="AlphaFoldDB" id="U5QMB6"/>
<feature type="region of interest" description="Disordered" evidence="1">
    <location>
        <begin position="104"/>
        <end position="150"/>
    </location>
</feature>
<feature type="compositionally biased region" description="Polar residues" evidence="1">
    <location>
        <begin position="63"/>
        <end position="72"/>
    </location>
</feature>
<gene>
    <name evidence="2" type="ORF">GKIL_3782</name>
</gene>
<dbReference type="HOGENOM" id="CLU_653392_0_0_3"/>
<proteinExistence type="predicted"/>
<dbReference type="Proteomes" id="UP000017396">
    <property type="component" value="Chromosome"/>
</dbReference>